<evidence type="ECO:0000256" key="1">
    <source>
        <dbReference type="SAM" id="SignalP"/>
    </source>
</evidence>
<dbReference type="EMBL" id="FNEJ01000011">
    <property type="protein sequence ID" value="SDI85666.1"/>
    <property type="molecule type" value="Genomic_DNA"/>
</dbReference>
<sequence length="50" mass="4928">MTKTLVTAAALVAASVTGALACPAHSEAKMSCEAGMAYDAASHSCKVVNS</sequence>
<evidence type="ECO:0008006" key="4">
    <source>
        <dbReference type="Google" id="ProtNLM"/>
    </source>
</evidence>
<reference evidence="2 3" key="1">
    <citation type="submission" date="2016-10" db="EMBL/GenBank/DDBJ databases">
        <authorList>
            <person name="de Groot N.N."/>
        </authorList>
    </citation>
    <scope>NUCLEOTIDE SEQUENCE [LARGE SCALE GENOMIC DNA]</scope>
    <source>
        <strain evidence="2 3">DSM 26424</strain>
    </source>
</reference>
<dbReference type="AlphaFoldDB" id="A0A1G8P084"/>
<dbReference type="PROSITE" id="PS51257">
    <property type="entry name" value="PROKAR_LIPOPROTEIN"/>
    <property type="match status" value="1"/>
</dbReference>
<organism evidence="2 3">
    <name type="scientific">Salipiger marinus</name>
    <dbReference type="NCBI Taxonomy" id="555512"/>
    <lineage>
        <taxon>Bacteria</taxon>
        <taxon>Pseudomonadati</taxon>
        <taxon>Pseudomonadota</taxon>
        <taxon>Alphaproteobacteria</taxon>
        <taxon>Rhodobacterales</taxon>
        <taxon>Roseobacteraceae</taxon>
        <taxon>Salipiger</taxon>
    </lineage>
</organism>
<evidence type="ECO:0000313" key="3">
    <source>
        <dbReference type="Proteomes" id="UP000199093"/>
    </source>
</evidence>
<protein>
    <recommendedName>
        <fullName evidence="4">Adenylosuccinate lyase</fullName>
    </recommendedName>
</protein>
<evidence type="ECO:0000313" key="2">
    <source>
        <dbReference type="EMBL" id="SDI85666.1"/>
    </source>
</evidence>
<accession>A0A1G8P084</accession>
<keyword evidence="1" id="KW-0732">Signal</keyword>
<name>A0A1G8P084_9RHOB</name>
<dbReference type="Proteomes" id="UP000199093">
    <property type="component" value="Unassembled WGS sequence"/>
</dbReference>
<feature type="chain" id="PRO_5011591962" description="Adenylosuccinate lyase" evidence="1">
    <location>
        <begin position="22"/>
        <end position="50"/>
    </location>
</feature>
<proteinExistence type="predicted"/>
<dbReference type="RefSeq" id="WP_089847993.1">
    <property type="nucleotide sequence ID" value="NZ_FNEJ01000011.1"/>
</dbReference>
<keyword evidence="3" id="KW-1185">Reference proteome</keyword>
<dbReference type="STRING" id="555512.SAMN04487993_101185"/>
<feature type="signal peptide" evidence="1">
    <location>
        <begin position="1"/>
        <end position="21"/>
    </location>
</feature>
<gene>
    <name evidence="2" type="ORF">SAMN04487993_101185</name>
</gene>